<evidence type="ECO:0000256" key="7">
    <source>
        <dbReference type="ARBA" id="ARBA00022801"/>
    </source>
</evidence>
<gene>
    <name evidence="14" type="primary">uppP</name>
    <name evidence="16" type="ORF">DBT_0774</name>
</gene>
<keyword evidence="14" id="KW-0133">Cell shape</keyword>
<dbReference type="EMBL" id="MAGO01000003">
    <property type="protein sequence ID" value="OCC15849.1"/>
    <property type="molecule type" value="Genomic_DNA"/>
</dbReference>
<dbReference type="AlphaFoldDB" id="A0A1B9F7C7"/>
<dbReference type="NCBIfam" id="TIGR00753">
    <property type="entry name" value="undec_PP_bacA"/>
    <property type="match status" value="1"/>
</dbReference>
<comment type="subcellular location">
    <subcellularLocation>
        <location evidence="1 14">Cell membrane</location>
        <topology evidence="1 14">Multi-pass membrane protein</topology>
    </subcellularLocation>
</comment>
<dbReference type="InterPro" id="IPR001940">
    <property type="entry name" value="Peptidase_S1C"/>
</dbReference>
<keyword evidence="6 14" id="KW-0812">Transmembrane</keyword>
<dbReference type="EC" id="3.6.1.27" evidence="3 14"/>
<dbReference type="OrthoDB" id="9808289at2"/>
<dbReference type="InterPro" id="IPR043504">
    <property type="entry name" value="Peptidase_S1_PA_chymotrypsin"/>
</dbReference>
<dbReference type="PANTHER" id="PTHR30622">
    <property type="entry name" value="UNDECAPRENYL-DIPHOSPHATASE"/>
    <property type="match status" value="1"/>
</dbReference>
<dbReference type="Proteomes" id="UP000093080">
    <property type="component" value="Unassembled WGS sequence"/>
</dbReference>
<dbReference type="GO" id="GO:0006508">
    <property type="term" value="P:proteolysis"/>
    <property type="evidence" value="ECO:0007669"/>
    <property type="project" value="InterPro"/>
</dbReference>
<dbReference type="GO" id="GO:0046677">
    <property type="term" value="P:response to antibiotic"/>
    <property type="evidence" value="ECO:0007669"/>
    <property type="project" value="UniProtKB-UniRule"/>
</dbReference>
<comment type="similarity">
    <text evidence="2 14">Belongs to the UppP family.</text>
</comment>
<comment type="catalytic activity">
    <reaction evidence="13 14">
        <text>di-trans,octa-cis-undecaprenyl diphosphate + H2O = di-trans,octa-cis-undecaprenyl phosphate + phosphate + H(+)</text>
        <dbReference type="Rhea" id="RHEA:28094"/>
        <dbReference type="ChEBI" id="CHEBI:15377"/>
        <dbReference type="ChEBI" id="CHEBI:15378"/>
        <dbReference type="ChEBI" id="CHEBI:43474"/>
        <dbReference type="ChEBI" id="CHEBI:58405"/>
        <dbReference type="ChEBI" id="CHEBI:60392"/>
        <dbReference type="EC" id="3.6.1.27"/>
    </reaction>
</comment>
<dbReference type="Pfam" id="PF13365">
    <property type="entry name" value="Trypsin_2"/>
    <property type="match status" value="1"/>
</dbReference>
<dbReference type="GO" id="GO:0004252">
    <property type="term" value="F:serine-type endopeptidase activity"/>
    <property type="evidence" value="ECO:0007669"/>
    <property type="project" value="InterPro"/>
</dbReference>
<dbReference type="PANTHER" id="PTHR30622:SF4">
    <property type="entry name" value="UNDECAPRENYL-DIPHOSPHATASE"/>
    <property type="match status" value="1"/>
</dbReference>
<feature type="transmembrane region" description="Helical" evidence="14">
    <location>
        <begin position="246"/>
        <end position="265"/>
    </location>
</feature>
<dbReference type="GO" id="GO:0009252">
    <property type="term" value="P:peptidoglycan biosynthetic process"/>
    <property type="evidence" value="ECO:0007669"/>
    <property type="project" value="UniProtKB-KW"/>
</dbReference>
<keyword evidence="9 14" id="KW-0472">Membrane</keyword>
<feature type="transmembrane region" description="Helical" evidence="14">
    <location>
        <begin position="115"/>
        <end position="132"/>
    </location>
</feature>
<evidence type="ECO:0000256" key="9">
    <source>
        <dbReference type="ARBA" id="ARBA00023136"/>
    </source>
</evidence>
<dbReference type="PATRIC" id="fig|1156395.6.peg.784"/>
<evidence type="ECO:0000256" key="3">
    <source>
        <dbReference type="ARBA" id="ARBA00012374"/>
    </source>
</evidence>
<dbReference type="STRING" id="1156395.DBT_0774"/>
<dbReference type="GO" id="GO:0050380">
    <property type="term" value="F:undecaprenyl-diphosphatase activity"/>
    <property type="evidence" value="ECO:0007669"/>
    <property type="project" value="UniProtKB-UniRule"/>
</dbReference>
<accession>A0A1B9F7C7</accession>
<dbReference type="Gene3D" id="2.40.10.10">
    <property type="entry name" value="Trypsin-like serine proteases"/>
    <property type="match status" value="2"/>
</dbReference>
<dbReference type="InterPro" id="IPR001478">
    <property type="entry name" value="PDZ"/>
</dbReference>
<dbReference type="InterPro" id="IPR003824">
    <property type="entry name" value="UppP"/>
</dbReference>
<dbReference type="RefSeq" id="WP_067616542.1">
    <property type="nucleotide sequence ID" value="NZ_MAGO01000003.1"/>
</dbReference>
<feature type="transmembrane region" description="Helical" evidence="14">
    <location>
        <begin position="85"/>
        <end position="103"/>
    </location>
</feature>
<comment type="function">
    <text evidence="14">Catalyzes the dephosphorylation of undecaprenyl diphosphate (UPP). Confers resistance to bacitracin.</text>
</comment>
<dbReference type="SMART" id="SM00228">
    <property type="entry name" value="PDZ"/>
    <property type="match status" value="1"/>
</dbReference>
<evidence type="ECO:0000256" key="5">
    <source>
        <dbReference type="ARBA" id="ARBA00022475"/>
    </source>
</evidence>
<evidence type="ECO:0000256" key="6">
    <source>
        <dbReference type="ARBA" id="ARBA00022692"/>
    </source>
</evidence>
<dbReference type="InterPro" id="IPR009003">
    <property type="entry name" value="Peptidase_S1_PA"/>
</dbReference>
<feature type="transmembrane region" description="Helical" evidence="14">
    <location>
        <begin position="44"/>
        <end position="64"/>
    </location>
</feature>
<feature type="domain" description="PDZ" evidence="15">
    <location>
        <begin position="502"/>
        <end position="599"/>
    </location>
</feature>
<evidence type="ECO:0000256" key="8">
    <source>
        <dbReference type="ARBA" id="ARBA00022989"/>
    </source>
</evidence>
<proteinExistence type="inferred from homology"/>
<keyword evidence="10 14" id="KW-0046">Antibiotic resistance</keyword>
<feature type="transmembrane region" description="Helical" evidence="14">
    <location>
        <begin position="220"/>
        <end position="240"/>
    </location>
</feature>
<keyword evidence="8 14" id="KW-1133">Transmembrane helix</keyword>
<evidence type="ECO:0000259" key="15">
    <source>
        <dbReference type="SMART" id="SM00228"/>
    </source>
</evidence>
<keyword evidence="17" id="KW-1185">Reference proteome</keyword>
<dbReference type="PRINTS" id="PR00834">
    <property type="entry name" value="PROTEASES2C"/>
</dbReference>
<keyword evidence="5 14" id="KW-1003">Cell membrane</keyword>
<dbReference type="GO" id="GO:0071555">
    <property type="term" value="P:cell wall organization"/>
    <property type="evidence" value="ECO:0007669"/>
    <property type="project" value="UniProtKB-KW"/>
</dbReference>
<dbReference type="GO" id="GO:0008360">
    <property type="term" value="P:regulation of cell shape"/>
    <property type="evidence" value="ECO:0007669"/>
    <property type="project" value="UniProtKB-KW"/>
</dbReference>
<dbReference type="SUPFAM" id="SSF50494">
    <property type="entry name" value="Trypsin-like serine proteases"/>
    <property type="match status" value="1"/>
</dbReference>
<evidence type="ECO:0000256" key="13">
    <source>
        <dbReference type="ARBA" id="ARBA00047594"/>
    </source>
</evidence>
<feature type="transmembrane region" description="Helical" evidence="14">
    <location>
        <begin position="184"/>
        <end position="208"/>
    </location>
</feature>
<name>A0A1B9F7C7_9BACT</name>
<dbReference type="Pfam" id="PF02673">
    <property type="entry name" value="BacA"/>
    <property type="match status" value="1"/>
</dbReference>
<evidence type="ECO:0000313" key="16">
    <source>
        <dbReference type="EMBL" id="OCC15849.1"/>
    </source>
</evidence>
<keyword evidence="14" id="KW-0573">Peptidoglycan synthesis</keyword>
<evidence type="ECO:0000256" key="11">
    <source>
        <dbReference type="ARBA" id="ARBA00032707"/>
    </source>
</evidence>
<evidence type="ECO:0000256" key="12">
    <source>
        <dbReference type="ARBA" id="ARBA00032932"/>
    </source>
</evidence>
<dbReference type="HAMAP" id="MF_01006">
    <property type="entry name" value="Undec_diphosphatase"/>
    <property type="match status" value="1"/>
</dbReference>
<keyword evidence="14" id="KW-0961">Cell wall biogenesis/degradation</keyword>
<evidence type="ECO:0000256" key="10">
    <source>
        <dbReference type="ARBA" id="ARBA00023251"/>
    </source>
</evidence>
<evidence type="ECO:0000256" key="1">
    <source>
        <dbReference type="ARBA" id="ARBA00004651"/>
    </source>
</evidence>
<dbReference type="Gene3D" id="2.30.42.10">
    <property type="match status" value="1"/>
</dbReference>
<dbReference type="Pfam" id="PF13180">
    <property type="entry name" value="PDZ_2"/>
    <property type="match status" value="1"/>
</dbReference>
<organism evidence="16 17">
    <name type="scientific">Dissulfuribacter thermophilus</name>
    <dbReference type="NCBI Taxonomy" id="1156395"/>
    <lineage>
        <taxon>Bacteria</taxon>
        <taxon>Pseudomonadati</taxon>
        <taxon>Thermodesulfobacteriota</taxon>
        <taxon>Dissulfuribacteria</taxon>
        <taxon>Dissulfuribacterales</taxon>
        <taxon>Dissulfuribacteraceae</taxon>
        <taxon>Dissulfuribacter</taxon>
    </lineage>
</organism>
<evidence type="ECO:0000256" key="2">
    <source>
        <dbReference type="ARBA" id="ARBA00010621"/>
    </source>
</evidence>
<reference evidence="16 17" key="1">
    <citation type="submission" date="2016-06" db="EMBL/GenBank/DDBJ databases">
        <title>Respiratory ammonification of nitrate coupled to the oxidation of elemental sulfur in deep-sea autotrophic thermophilic bacteria.</title>
        <authorList>
            <person name="Slobodkina G.B."/>
            <person name="Mardanov A.V."/>
            <person name="Ravin N.V."/>
            <person name="Frolova A.A."/>
            <person name="Viryasiv M.B."/>
            <person name="Chernyh N.A."/>
            <person name="Bonch-Osmolovskaya E.A."/>
            <person name="Slobodkin A.I."/>
        </authorList>
    </citation>
    <scope>NUCLEOTIDE SEQUENCE [LARGE SCALE GENOMIC DNA]</scope>
    <source>
        <strain evidence="16 17">S69</strain>
    </source>
</reference>
<dbReference type="SUPFAM" id="SSF50156">
    <property type="entry name" value="PDZ domain-like"/>
    <property type="match status" value="1"/>
</dbReference>
<comment type="caution">
    <text evidence="16">The sequence shown here is derived from an EMBL/GenBank/DDBJ whole genome shotgun (WGS) entry which is preliminary data.</text>
</comment>
<evidence type="ECO:0000256" key="14">
    <source>
        <dbReference type="HAMAP-Rule" id="MF_01006"/>
    </source>
</evidence>
<evidence type="ECO:0000313" key="17">
    <source>
        <dbReference type="Proteomes" id="UP000093080"/>
    </source>
</evidence>
<sequence>MGEIGPFQAVVLGVLQGATEFLPVSSSGHLVLTEYFMDVNGGGLTFDVFLHLGTLLAVLVYFWRDWWKILKSLRTPSLKNPDFKLLLLLIIGTIPGGIIGVLLEGWVEQQLRSPWVVVSTLILVAFVLYFADKTMNIKKAISGLNIKDAIIIGISQGLAVVPGVSRSGITMSAGLFLGLSREEAARFSFLLSCPIILGAGLFEGIKFLGTQGASLSQEIILGFLASFISGLLVISFLLNFLKRHTFLPFVIYRILLASLVIFFLLGPGAKDSFGYFEGAKSQNRLSKLITILGKGVVNITSKPLKEDYALLPYGDEGLISGIIIDTDGHVVTDGVGIVDKRSLEITLWNGQRWPARFLAEDPVSRLAVLAIEAPKEVLSNLKPLPLSVDSKVNIGEAAFIIGNPLGLGTSFTKANIFSQPRSIETKDGYIVDRVIVFDRTVPKGLNGAALIQASGMGIGIVSGAFFHERPGMEREGLGFAIPVSYVLRIARSIITKGHVDHVWLGATCKTVTPELASILRLPVKKGVIVFKVHKGSPAWKAGLRGGRDFVRIGNQGLWVGGDIIIKVNGKDIPDLPTLVDILEQIGPGKKAIFTVIRGKREKKISLYLGKRKF</sequence>
<evidence type="ECO:0000256" key="4">
    <source>
        <dbReference type="ARBA" id="ARBA00021581"/>
    </source>
</evidence>
<comment type="miscellaneous">
    <text evidence="14">Bacitracin is thought to be involved in the inhibition of peptidoglycan synthesis by sequestering undecaprenyl diphosphate, thereby reducing the pool of lipid carrier available.</text>
</comment>
<dbReference type="InterPro" id="IPR036034">
    <property type="entry name" value="PDZ_sf"/>
</dbReference>
<dbReference type="GO" id="GO:0005886">
    <property type="term" value="C:plasma membrane"/>
    <property type="evidence" value="ECO:0007669"/>
    <property type="project" value="UniProtKB-SubCell"/>
</dbReference>
<protein>
    <recommendedName>
        <fullName evidence="4 14">Undecaprenyl-diphosphatase</fullName>
        <ecNumber evidence="3 14">3.6.1.27</ecNumber>
    </recommendedName>
    <alternativeName>
        <fullName evidence="12 14">Bacitracin resistance protein</fullName>
    </alternativeName>
    <alternativeName>
        <fullName evidence="11 14">Undecaprenyl pyrophosphate phosphatase</fullName>
    </alternativeName>
</protein>
<keyword evidence="7 14" id="KW-0378">Hydrolase</keyword>